<evidence type="ECO:0000256" key="1">
    <source>
        <dbReference type="SAM" id="MobiDB-lite"/>
    </source>
</evidence>
<feature type="compositionally biased region" description="Low complexity" evidence="1">
    <location>
        <begin position="330"/>
        <end position="350"/>
    </location>
</feature>
<evidence type="ECO:0000259" key="2">
    <source>
        <dbReference type="Pfam" id="PF07486"/>
    </source>
</evidence>
<dbReference type="Pfam" id="PF07486">
    <property type="entry name" value="Hydrolase_2"/>
    <property type="match status" value="1"/>
</dbReference>
<dbReference type="GO" id="GO:0016787">
    <property type="term" value="F:hydrolase activity"/>
    <property type="evidence" value="ECO:0007669"/>
    <property type="project" value="UniProtKB-KW"/>
</dbReference>
<dbReference type="Gene3D" id="1.10.10.2520">
    <property type="entry name" value="Cell wall hydrolase SleB, domain 1"/>
    <property type="match status" value="1"/>
</dbReference>
<organism evidence="3 4">
    <name type="scientific">Aurantiacibacter gilvus</name>
    <dbReference type="NCBI Taxonomy" id="3139141"/>
    <lineage>
        <taxon>Bacteria</taxon>
        <taxon>Pseudomonadati</taxon>
        <taxon>Pseudomonadota</taxon>
        <taxon>Alphaproteobacteria</taxon>
        <taxon>Sphingomonadales</taxon>
        <taxon>Erythrobacteraceae</taxon>
        <taxon>Aurantiacibacter</taxon>
    </lineage>
</organism>
<feature type="region of interest" description="Disordered" evidence="1">
    <location>
        <begin position="300"/>
        <end position="374"/>
    </location>
</feature>
<keyword evidence="4" id="KW-1185">Reference proteome</keyword>
<dbReference type="EMBL" id="JBBYHV010000001">
    <property type="protein sequence ID" value="MEL1250678.1"/>
    <property type="molecule type" value="Genomic_DNA"/>
</dbReference>
<protein>
    <submittedName>
        <fullName evidence="3">Cell wall hydrolase</fullName>
    </submittedName>
</protein>
<sequence length="374" mass="39821">MLNDPVRCVPRWYAFACEDDRATGRRYTRSVISNPSLTPHQRLAERRRARAERRARIMRRMGVVLAMLAVPALAAETGFRPEVEQAPEVPTELMGFETPGESFPGSAFYYLEDSAATVDMFAMANPVAEATVDAGLARPDTGPVAASLVAMGNDRDTARAQQCMTQAIYYEAASESDAGQRAVAQVVLNRVAHSAWPSTVCGVVFQGSSRSTGCQFSFTCDGSLARRPSRGGWERAGRIARQALAGSVYAPVGLSTHYHTLAVSPYWAPSLSRTTVVGAHVFYRLPGAAGDSAAFAAHYAGGEPTPGRSNAQETAPDPVAMAQAASPEQVPTVAAAAAPVPVDPAPLRAANDQLPSSGNVRPEYANSGRWIERP</sequence>
<keyword evidence="3" id="KW-0378">Hydrolase</keyword>
<dbReference type="Proteomes" id="UP001497045">
    <property type="component" value="Unassembled WGS sequence"/>
</dbReference>
<feature type="domain" description="Cell wall hydrolase SleB" evidence="2">
    <location>
        <begin position="174"/>
        <end position="283"/>
    </location>
</feature>
<dbReference type="InterPro" id="IPR042047">
    <property type="entry name" value="SleB_dom1"/>
</dbReference>
<name>A0ABU9IE30_9SPHN</name>
<accession>A0ABU9IE30</accession>
<dbReference type="InterPro" id="IPR011105">
    <property type="entry name" value="Cell_wall_hydrolase_SleB"/>
</dbReference>
<evidence type="ECO:0000313" key="3">
    <source>
        <dbReference type="EMBL" id="MEL1250678.1"/>
    </source>
</evidence>
<reference evidence="3 4" key="1">
    <citation type="submission" date="2024-04" db="EMBL/GenBank/DDBJ databases">
        <title>Aurantiacibacter sp. DGU6 16S ribosomal RNA gene Genome sequencing and assembly.</title>
        <authorList>
            <person name="Park S."/>
        </authorList>
    </citation>
    <scope>NUCLEOTIDE SEQUENCE [LARGE SCALE GENOMIC DNA]</scope>
    <source>
        <strain evidence="3 4">DGU6</strain>
    </source>
</reference>
<comment type="caution">
    <text evidence="3">The sequence shown here is derived from an EMBL/GenBank/DDBJ whole genome shotgun (WGS) entry which is preliminary data.</text>
</comment>
<dbReference type="RefSeq" id="WP_341673191.1">
    <property type="nucleotide sequence ID" value="NZ_JBBYHV010000001.1"/>
</dbReference>
<proteinExistence type="predicted"/>
<evidence type="ECO:0000313" key="4">
    <source>
        <dbReference type="Proteomes" id="UP001497045"/>
    </source>
</evidence>
<gene>
    <name evidence="3" type="ORF">AAEO60_08345</name>
</gene>